<reference evidence="7 8" key="1">
    <citation type="journal article" date="2018" name="G3 (Bethesda)">
        <title>Phylogenetic and Phylogenomic Definition of Rhizopus Species.</title>
        <authorList>
            <person name="Gryganskyi A.P."/>
            <person name="Golan J."/>
            <person name="Dolatabadi S."/>
            <person name="Mondo S."/>
            <person name="Robb S."/>
            <person name="Idnurm A."/>
            <person name="Muszewska A."/>
            <person name="Steczkiewicz K."/>
            <person name="Masonjones S."/>
            <person name="Liao H.L."/>
            <person name="Gajdeczka M.T."/>
            <person name="Anike F."/>
            <person name="Vuek A."/>
            <person name="Anishchenko I.M."/>
            <person name="Voigt K."/>
            <person name="de Hoog G.S."/>
            <person name="Smith M.E."/>
            <person name="Heitman J."/>
            <person name="Vilgalys R."/>
            <person name="Stajich J.E."/>
        </authorList>
    </citation>
    <scope>NUCLEOTIDE SEQUENCE [LARGE SCALE GENOMIC DNA]</scope>
    <source>
        <strain evidence="7 8">CBS 357.93</strain>
    </source>
</reference>
<keyword evidence="2" id="KW-0547">Nucleotide-binding</keyword>
<dbReference type="PANTHER" id="PTHR45644:SF56">
    <property type="entry name" value="AAA ATPASE, PUTATIVE (AFU_ORTHOLOGUE AFUA_2G12920)-RELATED"/>
    <property type="match status" value="1"/>
</dbReference>
<keyword evidence="8" id="KW-1185">Reference proteome</keyword>
<feature type="domain" description="AAA+ ATPase" evidence="6">
    <location>
        <begin position="549"/>
        <end position="685"/>
    </location>
</feature>
<dbReference type="STRING" id="86630.A0A367KCX1"/>
<evidence type="ECO:0000313" key="8">
    <source>
        <dbReference type="Proteomes" id="UP000252139"/>
    </source>
</evidence>
<dbReference type="Pfam" id="PF00004">
    <property type="entry name" value="AAA"/>
    <property type="match status" value="1"/>
</dbReference>
<dbReference type="InterPro" id="IPR041569">
    <property type="entry name" value="AAA_lid_3"/>
</dbReference>
<dbReference type="SUPFAM" id="SSF52540">
    <property type="entry name" value="P-loop containing nucleoside triphosphate hydrolases"/>
    <property type="match status" value="1"/>
</dbReference>
<dbReference type="SMART" id="SM00382">
    <property type="entry name" value="AAA"/>
    <property type="match status" value="1"/>
</dbReference>
<dbReference type="GO" id="GO:0005741">
    <property type="term" value="C:mitochondrial outer membrane"/>
    <property type="evidence" value="ECO:0007669"/>
    <property type="project" value="UniProtKB-SubCell"/>
</dbReference>
<dbReference type="InterPro" id="IPR003959">
    <property type="entry name" value="ATPase_AAA_core"/>
</dbReference>
<keyword evidence="3" id="KW-1000">Mitochondrion outer membrane</keyword>
<evidence type="ECO:0000256" key="5">
    <source>
        <dbReference type="ARBA" id="ARBA00023128"/>
    </source>
</evidence>
<dbReference type="Gene3D" id="1.10.8.60">
    <property type="match status" value="1"/>
</dbReference>
<evidence type="ECO:0000256" key="3">
    <source>
        <dbReference type="ARBA" id="ARBA00022787"/>
    </source>
</evidence>
<gene>
    <name evidence="7" type="ORF">CU097_011547</name>
</gene>
<dbReference type="AlphaFoldDB" id="A0A367KCX1"/>
<evidence type="ECO:0000256" key="2">
    <source>
        <dbReference type="ARBA" id="ARBA00022741"/>
    </source>
</evidence>
<dbReference type="Pfam" id="PF17862">
    <property type="entry name" value="AAA_lid_3"/>
    <property type="match status" value="1"/>
</dbReference>
<dbReference type="OrthoDB" id="39734at2759"/>
<dbReference type="EMBL" id="PJQL01000080">
    <property type="protein sequence ID" value="RCI00104.1"/>
    <property type="molecule type" value="Genomic_DNA"/>
</dbReference>
<accession>A0A367KCX1</accession>
<dbReference type="PROSITE" id="PS00674">
    <property type="entry name" value="AAA"/>
    <property type="match status" value="1"/>
</dbReference>
<keyword evidence="4" id="KW-0067">ATP-binding</keyword>
<dbReference type="InterPro" id="IPR003593">
    <property type="entry name" value="AAA+_ATPase"/>
</dbReference>
<dbReference type="Proteomes" id="UP000252139">
    <property type="component" value="Unassembled WGS sequence"/>
</dbReference>
<dbReference type="InterPro" id="IPR027417">
    <property type="entry name" value="P-loop_NTPase"/>
</dbReference>
<evidence type="ECO:0000256" key="1">
    <source>
        <dbReference type="ARBA" id="ARBA00004572"/>
    </source>
</evidence>
<comment type="subcellular location">
    <subcellularLocation>
        <location evidence="1">Mitochondrion outer membrane</location>
        <topology evidence="1">Single-pass membrane protein</topology>
    </subcellularLocation>
</comment>
<dbReference type="GO" id="GO:0016887">
    <property type="term" value="F:ATP hydrolysis activity"/>
    <property type="evidence" value="ECO:0007669"/>
    <property type="project" value="InterPro"/>
</dbReference>
<keyword evidence="3" id="KW-0472">Membrane</keyword>
<name>A0A367KCX1_RHIAZ</name>
<dbReference type="InterPro" id="IPR051701">
    <property type="entry name" value="Mito_OM_Translocase_MSP1"/>
</dbReference>
<protein>
    <recommendedName>
        <fullName evidence="6">AAA+ ATPase domain-containing protein</fullName>
    </recommendedName>
</protein>
<comment type="caution">
    <text evidence="7">The sequence shown here is derived from an EMBL/GenBank/DDBJ whole genome shotgun (WGS) entry which is preliminary data.</text>
</comment>
<evidence type="ECO:0000313" key="7">
    <source>
        <dbReference type="EMBL" id="RCI00104.1"/>
    </source>
</evidence>
<proteinExistence type="predicted"/>
<dbReference type="InterPro" id="IPR003960">
    <property type="entry name" value="ATPase_AAA_CS"/>
</dbReference>
<organism evidence="7 8">
    <name type="scientific">Rhizopus azygosporus</name>
    <name type="common">Rhizopus microsporus var. azygosporus</name>
    <dbReference type="NCBI Taxonomy" id="86630"/>
    <lineage>
        <taxon>Eukaryota</taxon>
        <taxon>Fungi</taxon>
        <taxon>Fungi incertae sedis</taxon>
        <taxon>Mucoromycota</taxon>
        <taxon>Mucoromycotina</taxon>
        <taxon>Mucoromycetes</taxon>
        <taxon>Mucorales</taxon>
        <taxon>Mucorineae</taxon>
        <taxon>Rhizopodaceae</taxon>
        <taxon>Rhizopus</taxon>
    </lineage>
</organism>
<dbReference type="GO" id="GO:0005524">
    <property type="term" value="F:ATP binding"/>
    <property type="evidence" value="ECO:0007669"/>
    <property type="project" value="UniProtKB-KW"/>
</dbReference>
<dbReference type="Gene3D" id="3.40.50.300">
    <property type="entry name" value="P-loop containing nucleotide triphosphate hydrolases"/>
    <property type="match status" value="1"/>
</dbReference>
<dbReference type="PANTHER" id="PTHR45644">
    <property type="entry name" value="AAA ATPASE, PUTATIVE (AFU_ORTHOLOGUE AFUA_2G12920)-RELATED-RELATED"/>
    <property type="match status" value="1"/>
</dbReference>
<sequence length="943" mass="106503">MSILLSRSFTRITSRYTLHRLIHTARPCLNVEKPTVEPTLNKVTKGRSKSIKRKLPSIPNLPDTFLSTNYFSYSNIKPLKTANRYDDIVDNKVWKELECSIRSSLAPKGSMAALNHTDHLELAIPHPGSCYLQDHIAKELAHKVKADLLVLDSFDFISLAQQTFHRYPASLLPMISAPDMDSNAMLAVKTLISDKEAKADMERLKNNIMQEVAKSLGSEDNESEEDMEDIGDDVDDTVTIRFNESDYDVNLKEFAKGNTSKMNASLLNQVSFKYTAMFKNALSVTKESKIIHLRDYAVMQDAFSRLMLKSLVAAVEDLKQNGHSIMIIASHSHTTSVKDYFTPILPNMRSITLLPPLGYWDQWNAVMKEDETKRTAEINAKGLISVAIQKNALNLEIPSSHEVLINSLMELEGMSDSIWTLQEVDRRVSVAIGNAIEKSRVKLELQDFKEANEIVLHSSQLSEQSMQRLKSAHNMALQSNGSVDMDALKRTCNKYERKLLSRIVDPNKVQGSFKDVRAPLSTIETLQSLISLPLIRPDLFKQGILKKNFIPGVLLFGPPGTGKTMLAKAVAKESGSRMLDIQASDVYDMYVGQGEKNVKAIFSLARKLSPCVVFIDEVDSLMNKRGSDYSSKSHREIINQFMVEWDGLSSNNQGVIVMAATNRPFDLDDAVLRRMPRRILVDLPNAEDRLEILKILLKDEQYEVSLPEIAKSTEYYSGSDLKNVCVTAALKAIQEQVNAKTNSSIVLTMEHFKEALKMVPPSLSEEMGTLTEIRKWDSQFGDEEHNDIDKLSLRLSNLIHEANKAIRQDRQPIKRRLKPMLQTRQHDQLTHSFDRINTSIAEVRDLSRGLISIRQVDILLLLLCVPLLHIPSTIVSLLLDLVSFQDEHSGLTWILLLGLSLFIITQLKEQTEGTTVIRRRPKSVSLPIRNSMKPIIEQRRYSL</sequence>
<evidence type="ECO:0000259" key="6">
    <source>
        <dbReference type="SMART" id="SM00382"/>
    </source>
</evidence>
<evidence type="ECO:0000256" key="4">
    <source>
        <dbReference type="ARBA" id="ARBA00022840"/>
    </source>
</evidence>
<keyword evidence="5" id="KW-0496">Mitochondrion</keyword>